<dbReference type="InterPro" id="IPR036291">
    <property type="entry name" value="NAD(P)-bd_dom_sf"/>
</dbReference>
<dbReference type="PRINTS" id="PR00080">
    <property type="entry name" value="SDRFAMILY"/>
</dbReference>
<reference evidence="6 7" key="1">
    <citation type="journal article" date="2017" name="Int. J. Syst. Evol. Microbiol.">
        <title>Mycobacterium talmoniae sp. nov., a slowly growing mycobacterium isolated from human respiratory samples.</title>
        <authorList>
            <person name="Davidson R.M."/>
            <person name="DeGroote M.A."/>
            <person name="Marola J.L."/>
            <person name="Buss S."/>
            <person name="Jones V."/>
            <person name="McNeil M.R."/>
            <person name="Freifeld A.G."/>
            <person name="Elaine Epperson L."/>
            <person name="Hasan N.A."/>
            <person name="Jackson M."/>
            <person name="Iwen P.C."/>
            <person name="Salfinger M."/>
            <person name="Strong M."/>
        </authorList>
    </citation>
    <scope>NUCLEOTIDE SEQUENCE [LARGE SCALE GENOMIC DNA]</scope>
    <source>
        <strain evidence="6 7">ATCC BAA-2683</strain>
    </source>
</reference>
<dbReference type="InterPro" id="IPR023985">
    <property type="entry name" value="SDR_subfam_1"/>
</dbReference>
<dbReference type="EMBL" id="PPEA01000360">
    <property type="protein sequence ID" value="PQM47277.1"/>
    <property type="molecule type" value="Genomic_DNA"/>
</dbReference>
<evidence type="ECO:0000256" key="1">
    <source>
        <dbReference type="ARBA" id="ARBA00006484"/>
    </source>
</evidence>
<dbReference type="Gene3D" id="3.40.50.720">
    <property type="entry name" value="NAD(P)-binding Rossmann-like Domain"/>
    <property type="match status" value="1"/>
</dbReference>
<keyword evidence="2 6" id="KW-0560">Oxidoreductase</keyword>
<evidence type="ECO:0000256" key="2">
    <source>
        <dbReference type="ARBA" id="ARBA00023002"/>
    </source>
</evidence>
<comment type="caution">
    <text evidence="6">The sequence shown here is derived from an EMBL/GenBank/DDBJ whole genome shotgun (WGS) entry which is preliminary data.</text>
</comment>
<sequence length="297" mass="31387">MAGRVEGKVAFITGAARGQGRSHAVRLAQEGADIIAIDVCQPISSNTEIPPSTPDDLAETADLVKAENRRIVTAEADVRDYAAVKAAVDGGVEQLGRLDIIVANAGIGNGGNTLDKTSERDWQDMIDVNLSGVWKTVKAGVPHLLSGGRGGSIVLTSSVGGLKAYPHTGHYIAAKHGVVGLMRSFAVELGQHHIRVNSVHPTNVNTPMFMNEDDEAVSARPGQPGARRYGGGRAADARAARRLGRRGRHQQCGAVPGIRRGSLYHRCPAARRRREHVEVTATPAASTGRRTGRCSAP</sequence>
<dbReference type="CDD" id="cd05233">
    <property type="entry name" value="SDR_c"/>
    <property type="match status" value="1"/>
</dbReference>
<evidence type="ECO:0000256" key="4">
    <source>
        <dbReference type="RuleBase" id="RU000363"/>
    </source>
</evidence>
<keyword evidence="3" id="KW-0520">NAD</keyword>
<evidence type="ECO:0000313" key="6">
    <source>
        <dbReference type="EMBL" id="PQM47277.1"/>
    </source>
</evidence>
<dbReference type="PANTHER" id="PTHR24321:SF8">
    <property type="entry name" value="ESTRADIOL 17-BETA-DEHYDROGENASE 8-RELATED"/>
    <property type="match status" value="1"/>
</dbReference>
<dbReference type="AlphaFoldDB" id="A0A2S8BKS1"/>
<name>A0A2S8BKS1_9MYCO</name>
<organism evidence="6 7">
    <name type="scientific">Mycobacterium talmoniae</name>
    <dbReference type="NCBI Taxonomy" id="1858794"/>
    <lineage>
        <taxon>Bacteria</taxon>
        <taxon>Bacillati</taxon>
        <taxon>Actinomycetota</taxon>
        <taxon>Actinomycetes</taxon>
        <taxon>Mycobacteriales</taxon>
        <taxon>Mycobacteriaceae</taxon>
        <taxon>Mycobacterium</taxon>
    </lineage>
</organism>
<dbReference type="InterPro" id="IPR002347">
    <property type="entry name" value="SDR_fam"/>
</dbReference>
<evidence type="ECO:0000256" key="5">
    <source>
        <dbReference type="SAM" id="MobiDB-lite"/>
    </source>
</evidence>
<dbReference type="PRINTS" id="PR00081">
    <property type="entry name" value="GDHRDH"/>
</dbReference>
<dbReference type="Proteomes" id="UP000238296">
    <property type="component" value="Unassembled WGS sequence"/>
</dbReference>
<evidence type="ECO:0000256" key="3">
    <source>
        <dbReference type="ARBA" id="ARBA00023027"/>
    </source>
</evidence>
<dbReference type="Pfam" id="PF00106">
    <property type="entry name" value="adh_short"/>
    <property type="match status" value="1"/>
</dbReference>
<proteinExistence type="inferred from homology"/>
<dbReference type="PANTHER" id="PTHR24321">
    <property type="entry name" value="DEHYDROGENASES, SHORT CHAIN"/>
    <property type="match status" value="1"/>
</dbReference>
<accession>A0A2S8BKS1</accession>
<evidence type="ECO:0000313" key="7">
    <source>
        <dbReference type="Proteomes" id="UP000238296"/>
    </source>
</evidence>
<dbReference type="NCBIfam" id="NF009467">
    <property type="entry name" value="PRK12826.1-3"/>
    <property type="match status" value="1"/>
</dbReference>
<comment type="similarity">
    <text evidence="1 4">Belongs to the short-chain dehydrogenases/reductases (SDR) family.</text>
</comment>
<dbReference type="SUPFAM" id="SSF51735">
    <property type="entry name" value="NAD(P)-binding Rossmann-fold domains"/>
    <property type="match status" value="1"/>
</dbReference>
<feature type="region of interest" description="Disordered" evidence="5">
    <location>
        <begin position="274"/>
        <end position="297"/>
    </location>
</feature>
<dbReference type="NCBIfam" id="TIGR03971">
    <property type="entry name" value="SDR_subfam_1"/>
    <property type="match status" value="1"/>
</dbReference>
<dbReference type="EC" id="1.1.1.-" evidence="6"/>
<dbReference type="GO" id="GO:0016491">
    <property type="term" value="F:oxidoreductase activity"/>
    <property type="evidence" value="ECO:0007669"/>
    <property type="project" value="UniProtKB-KW"/>
</dbReference>
<protein>
    <submittedName>
        <fullName evidence="6">Short-chain type dehydrogenase/reductase</fullName>
        <ecNumber evidence="6">1.1.1.-</ecNumber>
    </submittedName>
</protein>
<gene>
    <name evidence="6" type="ORF">C1Y40_02549</name>
</gene>
<dbReference type="FunFam" id="3.40.50.720:FF:000084">
    <property type="entry name" value="Short-chain dehydrogenase reductase"/>
    <property type="match status" value="1"/>
</dbReference>